<feature type="repeat" description="ANK" evidence="3">
    <location>
        <begin position="66"/>
        <end position="98"/>
    </location>
</feature>
<protein>
    <submittedName>
        <fullName evidence="6">ANK_REP_REGION domain-containing protein</fullName>
    </submittedName>
</protein>
<reference evidence="6" key="1">
    <citation type="submission" date="2016-06" db="UniProtKB">
        <authorList>
            <consortium name="WormBaseParasite"/>
        </authorList>
    </citation>
    <scope>IDENTIFICATION</scope>
</reference>
<dbReference type="SMART" id="SM00248">
    <property type="entry name" value="ANK"/>
    <property type="match status" value="2"/>
</dbReference>
<dbReference type="OrthoDB" id="10258888at2759"/>
<sequence>MSLIRTLDEQDIIGTSRILDLTPDEVSSRDSEDRVPLHYAAETGNVELFKRLLELNNSLIDCQDQNGYTPLLVASMSGNASTIKVLLENSAQINHLDKDRHSAVHWAVVCGQVNFDHS</sequence>
<dbReference type="Pfam" id="PF12796">
    <property type="entry name" value="Ank_2"/>
    <property type="match status" value="1"/>
</dbReference>
<dbReference type="SUPFAM" id="SSF48403">
    <property type="entry name" value="Ankyrin repeat"/>
    <property type="match status" value="1"/>
</dbReference>
<dbReference type="EMBL" id="UYRT01084587">
    <property type="protein sequence ID" value="VDN29052.1"/>
    <property type="molecule type" value="Genomic_DNA"/>
</dbReference>
<reference evidence="4 5" key="2">
    <citation type="submission" date="2018-11" db="EMBL/GenBank/DDBJ databases">
        <authorList>
            <consortium name="Pathogen Informatics"/>
        </authorList>
    </citation>
    <scope>NUCLEOTIDE SEQUENCE [LARGE SCALE GENOMIC DNA]</scope>
</reference>
<dbReference type="PROSITE" id="PS50088">
    <property type="entry name" value="ANK_REPEAT"/>
    <property type="match status" value="2"/>
</dbReference>
<evidence type="ECO:0000313" key="5">
    <source>
        <dbReference type="Proteomes" id="UP000271098"/>
    </source>
</evidence>
<proteinExistence type="predicted"/>
<feature type="repeat" description="ANK" evidence="3">
    <location>
        <begin position="32"/>
        <end position="54"/>
    </location>
</feature>
<evidence type="ECO:0000256" key="1">
    <source>
        <dbReference type="ARBA" id="ARBA00022737"/>
    </source>
</evidence>
<dbReference type="Gene3D" id="1.25.40.20">
    <property type="entry name" value="Ankyrin repeat-containing domain"/>
    <property type="match status" value="1"/>
</dbReference>
<evidence type="ECO:0000313" key="6">
    <source>
        <dbReference type="WBParaSite" id="GPUH_0001706401-mRNA-1"/>
    </source>
</evidence>
<organism evidence="6">
    <name type="scientific">Gongylonema pulchrum</name>
    <dbReference type="NCBI Taxonomy" id="637853"/>
    <lineage>
        <taxon>Eukaryota</taxon>
        <taxon>Metazoa</taxon>
        <taxon>Ecdysozoa</taxon>
        <taxon>Nematoda</taxon>
        <taxon>Chromadorea</taxon>
        <taxon>Rhabditida</taxon>
        <taxon>Spirurina</taxon>
        <taxon>Spiruromorpha</taxon>
        <taxon>Spiruroidea</taxon>
        <taxon>Gongylonematidae</taxon>
        <taxon>Gongylonema</taxon>
    </lineage>
</organism>
<keyword evidence="5" id="KW-1185">Reference proteome</keyword>
<evidence type="ECO:0000313" key="4">
    <source>
        <dbReference type="EMBL" id="VDN29052.1"/>
    </source>
</evidence>
<dbReference type="WBParaSite" id="GPUH_0001706401-mRNA-1">
    <property type="protein sequence ID" value="GPUH_0001706401-mRNA-1"/>
    <property type="gene ID" value="GPUH_0001706401"/>
</dbReference>
<keyword evidence="1" id="KW-0677">Repeat</keyword>
<dbReference type="PROSITE" id="PS50297">
    <property type="entry name" value="ANK_REP_REGION"/>
    <property type="match status" value="2"/>
</dbReference>
<dbReference type="InterPro" id="IPR002110">
    <property type="entry name" value="Ankyrin_rpt"/>
</dbReference>
<keyword evidence="2 3" id="KW-0040">ANK repeat</keyword>
<name>A0A183E7V1_9BILA</name>
<dbReference type="Proteomes" id="UP000271098">
    <property type="component" value="Unassembled WGS sequence"/>
</dbReference>
<gene>
    <name evidence="4" type="ORF">GPUH_LOCUS17041</name>
</gene>
<dbReference type="InterPro" id="IPR036770">
    <property type="entry name" value="Ankyrin_rpt-contain_sf"/>
</dbReference>
<evidence type="ECO:0000256" key="2">
    <source>
        <dbReference type="ARBA" id="ARBA00023043"/>
    </source>
</evidence>
<accession>A0A183E7V1</accession>
<evidence type="ECO:0000256" key="3">
    <source>
        <dbReference type="PROSITE-ProRule" id="PRU00023"/>
    </source>
</evidence>
<dbReference type="AlphaFoldDB" id="A0A183E7V1"/>
<dbReference type="PANTHER" id="PTHR24173">
    <property type="entry name" value="ANKYRIN REPEAT CONTAINING"/>
    <property type="match status" value="1"/>
</dbReference>
<dbReference type="PANTHER" id="PTHR24173:SF74">
    <property type="entry name" value="ANKYRIN REPEAT DOMAIN-CONTAINING PROTEIN 16"/>
    <property type="match status" value="1"/>
</dbReference>